<comment type="similarity">
    <text evidence="3">Belongs to the complex I subunit 4 family.</text>
</comment>
<keyword evidence="14" id="KW-0496">Mitochondrion</keyword>
<dbReference type="GO" id="GO:0031966">
    <property type="term" value="C:mitochondrial membrane"/>
    <property type="evidence" value="ECO:0007669"/>
    <property type="project" value="UniProtKB-SubCell"/>
</dbReference>
<protein>
    <recommendedName>
        <fullName evidence="5">NADH-ubiquinone oxidoreductase chain 4</fullName>
        <ecNumber evidence="4">7.1.1.2</ecNumber>
    </recommendedName>
    <alternativeName>
        <fullName evidence="16">NADH dehydrogenase subunit 4</fullName>
    </alternativeName>
</protein>
<dbReference type="GO" id="GO:0048039">
    <property type="term" value="F:ubiquinone binding"/>
    <property type="evidence" value="ECO:0007669"/>
    <property type="project" value="TreeGrafter"/>
</dbReference>
<evidence type="ECO:0000256" key="13">
    <source>
        <dbReference type="ARBA" id="ARBA00023075"/>
    </source>
</evidence>
<dbReference type="GO" id="GO:0003954">
    <property type="term" value="F:NADH dehydrogenase activity"/>
    <property type="evidence" value="ECO:0007669"/>
    <property type="project" value="TreeGrafter"/>
</dbReference>
<comment type="catalytic activity">
    <reaction evidence="17">
        <text>a ubiquinone + NADH + 5 H(+)(in) = a ubiquinol + NAD(+) + 4 H(+)(out)</text>
        <dbReference type="Rhea" id="RHEA:29091"/>
        <dbReference type="Rhea" id="RHEA-COMP:9565"/>
        <dbReference type="Rhea" id="RHEA-COMP:9566"/>
        <dbReference type="ChEBI" id="CHEBI:15378"/>
        <dbReference type="ChEBI" id="CHEBI:16389"/>
        <dbReference type="ChEBI" id="CHEBI:17976"/>
        <dbReference type="ChEBI" id="CHEBI:57540"/>
        <dbReference type="ChEBI" id="CHEBI:57945"/>
        <dbReference type="EC" id="7.1.1.2"/>
    </reaction>
</comment>
<evidence type="ECO:0000256" key="16">
    <source>
        <dbReference type="ARBA" id="ARBA00031025"/>
    </source>
</evidence>
<evidence type="ECO:0000256" key="5">
    <source>
        <dbReference type="ARBA" id="ARBA00021006"/>
    </source>
</evidence>
<feature type="transmembrane region" description="Helical" evidence="18">
    <location>
        <begin position="104"/>
        <end position="126"/>
    </location>
</feature>
<dbReference type="InterPro" id="IPR001750">
    <property type="entry name" value="ND/Mrp_TM"/>
</dbReference>
<dbReference type="EC" id="7.1.1.2" evidence="4"/>
<feature type="transmembrane region" description="Helical" evidence="18">
    <location>
        <begin position="15"/>
        <end position="31"/>
    </location>
</feature>
<evidence type="ECO:0000256" key="9">
    <source>
        <dbReference type="ARBA" id="ARBA00022967"/>
    </source>
</evidence>
<feature type="transmembrane region" description="Helical" evidence="18">
    <location>
        <begin position="52"/>
        <end position="72"/>
    </location>
</feature>
<keyword evidence="12" id="KW-0520">NAD</keyword>
<evidence type="ECO:0000256" key="11">
    <source>
        <dbReference type="ARBA" id="ARBA00022989"/>
    </source>
</evidence>
<keyword evidence="15 18" id="KW-0472">Membrane</keyword>
<evidence type="ECO:0000259" key="19">
    <source>
        <dbReference type="Pfam" id="PF00361"/>
    </source>
</evidence>
<keyword evidence="11 18" id="KW-1133">Transmembrane helix</keyword>
<comment type="function">
    <text evidence="1">Core subunit of the mitochondrial membrane respiratory chain NADH dehydrogenase (Complex I) that is believed to belong to the minimal assembly required for catalysis. Complex I functions in the transfer of electrons from NADH to the respiratory chain. The immediate electron acceptor for the enzyme is believed to be ubiquinone.</text>
</comment>
<evidence type="ECO:0000256" key="10">
    <source>
        <dbReference type="ARBA" id="ARBA00022982"/>
    </source>
</evidence>
<reference evidence="20 21" key="1">
    <citation type="submission" date="2015-09" db="EMBL/GenBank/DDBJ databases">
        <title>Trachymyrmex zeteki WGS genome.</title>
        <authorList>
            <person name="Nygaard S."/>
            <person name="Hu H."/>
            <person name="Boomsma J."/>
            <person name="Zhang G."/>
        </authorList>
    </citation>
    <scope>NUCLEOTIDE SEQUENCE [LARGE SCALE GENOMIC DNA]</scope>
    <source>
        <strain evidence="20">Tzet28-1</strain>
        <tissue evidence="20">Whole body</tissue>
    </source>
</reference>
<evidence type="ECO:0000313" key="21">
    <source>
        <dbReference type="Proteomes" id="UP000075809"/>
    </source>
</evidence>
<organism evidence="20 21">
    <name type="scientific">Mycetomoellerius zeteki</name>
    <dbReference type="NCBI Taxonomy" id="64791"/>
    <lineage>
        <taxon>Eukaryota</taxon>
        <taxon>Metazoa</taxon>
        <taxon>Ecdysozoa</taxon>
        <taxon>Arthropoda</taxon>
        <taxon>Hexapoda</taxon>
        <taxon>Insecta</taxon>
        <taxon>Pterygota</taxon>
        <taxon>Neoptera</taxon>
        <taxon>Endopterygota</taxon>
        <taxon>Hymenoptera</taxon>
        <taxon>Apocrita</taxon>
        <taxon>Aculeata</taxon>
        <taxon>Formicoidea</taxon>
        <taxon>Formicidae</taxon>
        <taxon>Myrmicinae</taxon>
        <taxon>Mycetomoellerius</taxon>
    </lineage>
</organism>
<dbReference type="Pfam" id="PF00361">
    <property type="entry name" value="Proton_antipo_M"/>
    <property type="match status" value="1"/>
</dbReference>
<proteinExistence type="inferred from homology"/>
<feature type="domain" description="NADH:quinone oxidoreductase/Mrp antiporter transmembrane" evidence="19">
    <location>
        <begin position="1"/>
        <end position="146"/>
    </location>
</feature>
<accession>A0A151WXR2</accession>
<keyword evidence="7" id="KW-0679">Respiratory chain</keyword>
<dbReference type="PANTHER" id="PTHR43507:SF20">
    <property type="entry name" value="NADH-UBIQUINONE OXIDOREDUCTASE CHAIN 4"/>
    <property type="match status" value="1"/>
</dbReference>
<dbReference type="AlphaFoldDB" id="A0A151WXR2"/>
<evidence type="ECO:0000256" key="1">
    <source>
        <dbReference type="ARBA" id="ARBA00003257"/>
    </source>
</evidence>
<sequence>MYIFHIWLPKAHVEAPVYGSIILAGVLLKIGRYGLIRFTEILYANTIKYGYLIIRVGVVGATLTSLTCLTQVDIKRMVAYSSVVHINLILCRLITLYKTRMLGRYIIIVAHGLCSSRIFYIVNIIYDRSNRRLLFLNKGSLRNIPAITI</sequence>
<dbReference type="Proteomes" id="UP000075809">
    <property type="component" value="Unassembled WGS sequence"/>
</dbReference>
<keyword evidence="10" id="KW-0249">Electron transport</keyword>
<dbReference type="PRINTS" id="PR01437">
    <property type="entry name" value="NUOXDRDTASE4"/>
</dbReference>
<dbReference type="GO" id="GO:0008137">
    <property type="term" value="F:NADH dehydrogenase (ubiquinone) activity"/>
    <property type="evidence" value="ECO:0007669"/>
    <property type="project" value="UniProtKB-EC"/>
</dbReference>
<keyword evidence="21" id="KW-1185">Reference proteome</keyword>
<comment type="subcellular location">
    <subcellularLocation>
        <location evidence="2">Mitochondrion membrane</location>
        <topology evidence="2">Multi-pass membrane protein</topology>
    </subcellularLocation>
</comment>
<name>A0A151WXR2_9HYME</name>
<keyword evidence="6" id="KW-0813">Transport</keyword>
<evidence type="ECO:0000256" key="18">
    <source>
        <dbReference type="SAM" id="Phobius"/>
    </source>
</evidence>
<dbReference type="GO" id="GO:0042773">
    <property type="term" value="P:ATP synthesis coupled electron transport"/>
    <property type="evidence" value="ECO:0007669"/>
    <property type="project" value="InterPro"/>
</dbReference>
<keyword evidence="8 18" id="KW-0812">Transmembrane</keyword>
<keyword evidence="13 20" id="KW-0830">Ubiquinone</keyword>
<evidence type="ECO:0000256" key="2">
    <source>
        <dbReference type="ARBA" id="ARBA00004225"/>
    </source>
</evidence>
<evidence type="ECO:0000256" key="4">
    <source>
        <dbReference type="ARBA" id="ARBA00012944"/>
    </source>
</evidence>
<dbReference type="STRING" id="64791.A0A151WXR2"/>
<evidence type="ECO:0000256" key="17">
    <source>
        <dbReference type="ARBA" id="ARBA00049551"/>
    </source>
</evidence>
<dbReference type="EMBL" id="KQ982659">
    <property type="protein sequence ID" value="KYQ52680.1"/>
    <property type="molecule type" value="Genomic_DNA"/>
</dbReference>
<keyword evidence="9" id="KW-1278">Translocase</keyword>
<evidence type="ECO:0000256" key="12">
    <source>
        <dbReference type="ARBA" id="ARBA00023027"/>
    </source>
</evidence>
<dbReference type="InterPro" id="IPR003918">
    <property type="entry name" value="NADH_UbQ_OxRdtase"/>
</dbReference>
<evidence type="ECO:0000256" key="7">
    <source>
        <dbReference type="ARBA" id="ARBA00022660"/>
    </source>
</evidence>
<dbReference type="PANTHER" id="PTHR43507">
    <property type="entry name" value="NADH-UBIQUINONE OXIDOREDUCTASE CHAIN 4"/>
    <property type="match status" value="1"/>
</dbReference>
<gene>
    <name evidence="20" type="ORF">ALC60_08190</name>
</gene>
<evidence type="ECO:0000256" key="8">
    <source>
        <dbReference type="ARBA" id="ARBA00022692"/>
    </source>
</evidence>
<evidence type="ECO:0000313" key="20">
    <source>
        <dbReference type="EMBL" id="KYQ52680.1"/>
    </source>
</evidence>
<dbReference type="GO" id="GO:0015990">
    <property type="term" value="P:electron transport coupled proton transport"/>
    <property type="evidence" value="ECO:0007669"/>
    <property type="project" value="TreeGrafter"/>
</dbReference>
<evidence type="ECO:0000256" key="15">
    <source>
        <dbReference type="ARBA" id="ARBA00023136"/>
    </source>
</evidence>
<evidence type="ECO:0000256" key="3">
    <source>
        <dbReference type="ARBA" id="ARBA00009025"/>
    </source>
</evidence>
<evidence type="ECO:0000256" key="6">
    <source>
        <dbReference type="ARBA" id="ARBA00022448"/>
    </source>
</evidence>
<evidence type="ECO:0000256" key="14">
    <source>
        <dbReference type="ARBA" id="ARBA00023128"/>
    </source>
</evidence>